<dbReference type="AlphaFoldDB" id="E6MN88"/>
<sequence length="50" mass="6058">MVMFGKFDKKNRDMQINPLFFILKVVIISFEGKKVALFFKFCPLFFHFFC</sequence>
<protein>
    <submittedName>
        <fullName evidence="2">Uncharacterized protein</fullName>
    </submittedName>
</protein>
<dbReference type="EMBL" id="AEQO01000104">
    <property type="protein sequence ID" value="EFV04902.1"/>
    <property type="molecule type" value="Genomic_DNA"/>
</dbReference>
<keyword evidence="1" id="KW-1133">Transmembrane helix</keyword>
<evidence type="ECO:0000313" key="3">
    <source>
        <dbReference type="Proteomes" id="UP000003874"/>
    </source>
</evidence>
<proteinExistence type="predicted"/>
<keyword evidence="1" id="KW-0812">Transmembrane</keyword>
<keyword evidence="3" id="KW-1185">Reference proteome</keyword>
<dbReference type="HOGENOM" id="CLU_3121271_0_0_10"/>
<reference evidence="2 3" key="1">
    <citation type="submission" date="2010-12" db="EMBL/GenBank/DDBJ databases">
        <authorList>
            <person name="Muzny D."/>
            <person name="Qin X."/>
            <person name="Deng J."/>
            <person name="Jiang H."/>
            <person name="Liu Y."/>
            <person name="Qu J."/>
            <person name="Song X.-Z."/>
            <person name="Zhang L."/>
            <person name="Thornton R."/>
            <person name="Coyle M."/>
            <person name="Francisco L."/>
            <person name="Jackson L."/>
            <person name="Javaid M."/>
            <person name="Korchina V."/>
            <person name="Kovar C."/>
            <person name="Mata R."/>
            <person name="Mathew T."/>
            <person name="Ngo R."/>
            <person name="Nguyen L."/>
            <person name="Nguyen N."/>
            <person name="Okwuonu G."/>
            <person name="Ongeri F."/>
            <person name="Pham C."/>
            <person name="Simmons D."/>
            <person name="Wilczek-Boney K."/>
            <person name="Hale W."/>
            <person name="Jakkamsetti A."/>
            <person name="Pham P."/>
            <person name="Ruth R."/>
            <person name="San Lucas F."/>
            <person name="Warren J."/>
            <person name="Zhang J."/>
            <person name="Zhao Z."/>
            <person name="Zhou C."/>
            <person name="Zhu D."/>
            <person name="Lee S."/>
            <person name="Bess C."/>
            <person name="Blankenburg K."/>
            <person name="Forbes L."/>
            <person name="Fu Q."/>
            <person name="Gubbala S."/>
            <person name="Hirani K."/>
            <person name="Jayaseelan J.C."/>
            <person name="Lara F."/>
            <person name="Munidasa M."/>
            <person name="Palculict T."/>
            <person name="Patil S."/>
            <person name="Pu L.-L."/>
            <person name="Saada N."/>
            <person name="Tang L."/>
            <person name="Weissenberger G."/>
            <person name="Zhu Y."/>
            <person name="Hemphill L."/>
            <person name="Shang Y."/>
            <person name="Youmans B."/>
            <person name="Ayvaz T."/>
            <person name="Ross M."/>
            <person name="Santibanez J."/>
            <person name="Aqrawi P."/>
            <person name="Gross S."/>
            <person name="Joshi V."/>
            <person name="Fowler G."/>
            <person name="Nazareth L."/>
            <person name="Reid J."/>
            <person name="Worley K."/>
            <person name="Petrosino J."/>
            <person name="Highlander S."/>
            <person name="Gibbs R."/>
        </authorList>
    </citation>
    <scope>NUCLEOTIDE SEQUENCE [LARGE SCALE GENOMIC DNA]</scope>
    <source>
        <strain evidence="2 3">DSM 15606</strain>
    </source>
</reference>
<feature type="transmembrane region" description="Helical" evidence="1">
    <location>
        <begin position="21"/>
        <end position="46"/>
    </location>
</feature>
<keyword evidence="1" id="KW-0472">Membrane</keyword>
<evidence type="ECO:0000256" key="1">
    <source>
        <dbReference type="SAM" id="Phobius"/>
    </source>
</evidence>
<comment type="caution">
    <text evidence="2">The sequence shown here is derived from an EMBL/GenBank/DDBJ whole genome shotgun (WGS) entry which is preliminary data.</text>
</comment>
<dbReference type="STRING" id="888832.HMPREF9420_0956"/>
<gene>
    <name evidence="2" type="ORF">HMPREF9420_0956</name>
</gene>
<dbReference type="Proteomes" id="UP000003874">
    <property type="component" value="Unassembled WGS sequence"/>
</dbReference>
<organism evidence="2 3">
    <name type="scientific">Segatella salivae DSM 15606</name>
    <dbReference type="NCBI Taxonomy" id="888832"/>
    <lineage>
        <taxon>Bacteria</taxon>
        <taxon>Pseudomonadati</taxon>
        <taxon>Bacteroidota</taxon>
        <taxon>Bacteroidia</taxon>
        <taxon>Bacteroidales</taxon>
        <taxon>Prevotellaceae</taxon>
        <taxon>Segatella</taxon>
    </lineage>
</organism>
<accession>E6MN88</accession>
<evidence type="ECO:0000313" key="2">
    <source>
        <dbReference type="EMBL" id="EFV04902.1"/>
    </source>
</evidence>
<name>E6MN88_9BACT</name>